<name>A0A329RN87_9STRA</name>
<proteinExistence type="predicted"/>
<dbReference type="EMBL" id="RCMK01000505">
    <property type="protein sequence ID" value="KAG2924800.1"/>
    <property type="molecule type" value="Genomic_DNA"/>
</dbReference>
<keyword evidence="8" id="KW-1185">Reference proteome</keyword>
<reference evidence="1" key="2">
    <citation type="submission" date="2018-10" db="EMBL/GenBank/DDBJ databases">
        <title>Effector identification in a new, highly contiguous assembly of the strawberry crown rot pathogen Phytophthora cactorum.</title>
        <authorList>
            <person name="Armitage A.D."/>
            <person name="Nellist C.F."/>
            <person name="Bates H."/>
            <person name="Vickerstaff R.J."/>
            <person name="Harrison R.J."/>
        </authorList>
    </citation>
    <scope>NUCLEOTIDE SEQUENCE</scope>
    <source>
        <strain evidence="1">15-7</strain>
        <strain evidence="2">4032</strain>
        <strain evidence="3">4040</strain>
        <strain evidence="4">P415</strain>
        <strain evidence="5">P421</strain>
    </source>
</reference>
<dbReference type="Proteomes" id="UP000688947">
    <property type="component" value="Unassembled WGS sequence"/>
</dbReference>
<dbReference type="EMBL" id="RCMI01000324">
    <property type="protein sequence ID" value="KAG2917299.1"/>
    <property type="molecule type" value="Genomic_DNA"/>
</dbReference>
<dbReference type="Proteomes" id="UP000251314">
    <property type="component" value="Unassembled WGS sequence"/>
</dbReference>
<dbReference type="Proteomes" id="UP000774804">
    <property type="component" value="Unassembled WGS sequence"/>
</dbReference>
<organism evidence="7 8">
    <name type="scientific">Phytophthora cactorum</name>
    <dbReference type="NCBI Taxonomy" id="29920"/>
    <lineage>
        <taxon>Eukaryota</taxon>
        <taxon>Sar</taxon>
        <taxon>Stramenopiles</taxon>
        <taxon>Oomycota</taxon>
        <taxon>Peronosporomycetes</taxon>
        <taxon>Peronosporales</taxon>
        <taxon>Peronosporaceae</taxon>
        <taxon>Phytophthora</taxon>
    </lineage>
</organism>
<dbReference type="Proteomes" id="UP000697107">
    <property type="component" value="Unassembled WGS sequence"/>
</dbReference>
<protein>
    <submittedName>
        <fullName evidence="7">Uncharacterized protein</fullName>
    </submittedName>
</protein>
<reference evidence="7 8" key="1">
    <citation type="submission" date="2018-01" db="EMBL/GenBank/DDBJ databases">
        <title>Draft genome of the strawberry crown rot pathogen Phytophthora cactorum.</title>
        <authorList>
            <person name="Armitage A.D."/>
            <person name="Lysoe E."/>
            <person name="Nellist C.F."/>
            <person name="Harrison R.J."/>
            <person name="Brurberg M.B."/>
        </authorList>
    </citation>
    <scope>NUCLEOTIDE SEQUENCE [LARGE SCALE GENOMIC DNA]</scope>
    <source>
        <strain evidence="7 8">10300</strain>
    </source>
</reference>
<gene>
    <name evidence="6" type="ORF">JG687_00018980</name>
    <name evidence="7" type="ORF">PC110_g17781</name>
    <name evidence="1" type="ORF">PC113_g22102</name>
    <name evidence="2" type="ORF">PC115_g10756</name>
    <name evidence="3" type="ORF">PC117_g15305</name>
    <name evidence="4" type="ORF">PC118_g12528</name>
    <name evidence="5" type="ORF">PC129_g23349</name>
</gene>
<dbReference type="EMBL" id="JAENGZ010002914">
    <property type="protein sequence ID" value="KAG6942585.1"/>
    <property type="molecule type" value="Genomic_DNA"/>
</dbReference>
<dbReference type="Proteomes" id="UP000760860">
    <property type="component" value="Unassembled WGS sequence"/>
</dbReference>
<dbReference type="OrthoDB" id="99638at2759"/>
<evidence type="ECO:0000313" key="8">
    <source>
        <dbReference type="Proteomes" id="UP000251314"/>
    </source>
</evidence>
<reference evidence="6" key="3">
    <citation type="submission" date="2021-01" db="EMBL/GenBank/DDBJ databases">
        <title>Phytophthora aleatoria, a newly-described species from Pinus radiata is distinct from Phytophthora cactorum isolates based on comparative genomics.</title>
        <authorList>
            <person name="Mcdougal R."/>
            <person name="Panda P."/>
            <person name="Williams N."/>
            <person name="Studholme D.J."/>
        </authorList>
    </citation>
    <scope>NUCLEOTIDE SEQUENCE</scope>
    <source>
        <strain evidence="6">NZFS 3830</strain>
    </source>
</reference>
<evidence type="ECO:0000313" key="6">
    <source>
        <dbReference type="EMBL" id="KAG6942585.1"/>
    </source>
</evidence>
<dbReference type="Proteomes" id="UP000735874">
    <property type="component" value="Unassembled WGS sequence"/>
</dbReference>
<dbReference type="EMBL" id="MJFZ01000710">
    <property type="protein sequence ID" value="RAW25800.1"/>
    <property type="molecule type" value="Genomic_DNA"/>
</dbReference>
<dbReference type="EMBL" id="RCML01000405">
    <property type="protein sequence ID" value="KAG2978001.1"/>
    <property type="molecule type" value="Genomic_DNA"/>
</dbReference>
<evidence type="ECO:0000313" key="4">
    <source>
        <dbReference type="EMBL" id="KAG2978001.1"/>
    </source>
</evidence>
<dbReference type="AlphaFoldDB" id="A0A329RN87"/>
<evidence type="ECO:0000313" key="3">
    <source>
        <dbReference type="EMBL" id="KAG2924800.1"/>
    </source>
</evidence>
<dbReference type="EMBL" id="RCMG01001583">
    <property type="protein sequence ID" value="KAG2823988.1"/>
    <property type="molecule type" value="Genomic_DNA"/>
</dbReference>
<comment type="caution">
    <text evidence="7">The sequence shown here is derived from an EMBL/GenBank/DDBJ whole genome shotgun (WGS) entry which is preliminary data.</text>
</comment>
<dbReference type="Proteomes" id="UP000736787">
    <property type="component" value="Unassembled WGS sequence"/>
</dbReference>
<evidence type="ECO:0000313" key="1">
    <source>
        <dbReference type="EMBL" id="KAG2823988.1"/>
    </source>
</evidence>
<accession>A0A329RN87</accession>
<evidence type="ECO:0000313" key="2">
    <source>
        <dbReference type="EMBL" id="KAG2917299.1"/>
    </source>
</evidence>
<dbReference type="VEuPathDB" id="FungiDB:PC110_g17781"/>
<evidence type="ECO:0000313" key="5">
    <source>
        <dbReference type="EMBL" id="KAG3202064.1"/>
    </source>
</evidence>
<dbReference type="EMBL" id="RCMV01002603">
    <property type="protein sequence ID" value="KAG3202064.1"/>
    <property type="molecule type" value="Genomic_DNA"/>
</dbReference>
<sequence>MEKATVGVTTYNGGDLFVALDGSKSVRELKQEIKRKVFYIFYSCEPKLYRAKRGDGTWLRHSVPDVQYLRQLGEQQGEMPVGIKAMMNDANELDDDLALIGDEAFGFLYNDECIEAEEVIHLVVHGHKLLYPPIFIGGMHSRSTLGRAQGTTA</sequence>
<evidence type="ECO:0000313" key="7">
    <source>
        <dbReference type="EMBL" id="RAW25800.1"/>
    </source>
</evidence>